<dbReference type="PANTHER" id="PTHR21494:SF0">
    <property type="entry name" value="ACTIVATING SIGNAL COINTEGRATOR 1 COMPLEX SUBUNIT 2"/>
    <property type="match status" value="1"/>
</dbReference>
<evidence type="ECO:0000313" key="3">
    <source>
        <dbReference type="EMBL" id="KAJ8946796.1"/>
    </source>
</evidence>
<sequence length="716" mass="83828">MDLFKDLGLSKNDGEQIIYNYVNVFKNRNNLPINRIHLERSWYELRKDLPKDFSTYLEDEYADIYKAVFNKFLHVYERLLKFKNSQSEYMPEDYGFKQLIDTKLINLPIVLEMIGGHVCGFDKDAVIVPISINERPPVFNLPWVYSIVNYLLNTLALLNTLLQFYKPSIEVCLNKELPFRGGNIRNDRNNKNSARRGNRQMARRQFSKAKSERNQVVRKNIQKYIKDKLGEEDQNISVRKLKNGNGRRQCFKVSAKLEHKDKMMPFTYVHVYRELYEMLNDREELKLQKELTDKIFDEINLGRTEFIDVYHVFVSHCLDKTLENIGDTKQQEQVVEIYLSLLTTALEDDYFICDYNMKYNVAAQNEMFENNLRQINFSHIYLNKFYRDTTRTEFIESCINKFPRQKRLQQLSKLKKQTIEDVFKLFKPPEIESKEVIEPQPSSSRDLEGPGESKIESMIEYIIDMFPHLGDGFVLKCLDAYNYDSSDVINAILEENLPPHLYDIPFDSIRIPPEPEPEKPVLAYRGKKPDYDDTLKLLNDKKDFTKLKTFVLEGVQYSTDYLYDDEYDDRYDDDVPIKVADNPLEVETLTFNPNHEELASDTSYSSDDEYDDYGAPISKTEVNGTSNGRPNDRSKANFCEDPALIRERREAKYRSRNPQPQNSKKKPDVVGKAKGQGQDKSVLNARDKKNVNKSSRANHNRKGGAQWKRNKGMIPS</sequence>
<feature type="domain" description="CUE" evidence="2">
    <location>
        <begin position="454"/>
        <end position="497"/>
    </location>
</feature>
<dbReference type="PANTHER" id="PTHR21494">
    <property type="entry name" value="ACTIVATING SIGNAL COINTEGRATOR 1 COMPLEX SUBUNIT 2 ASC-1 COMPLEX SUBUNIT P100"/>
    <property type="match status" value="1"/>
</dbReference>
<dbReference type="Proteomes" id="UP001162156">
    <property type="component" value="Unassembled WGS sequence"/>
</dbReference>
<comment type="caution">
    <text evidence="3">The sequence shown here is derived from an EMBL/GenBank/DDBJ whole genome shotgun (WGS) entry which is preliminary data.</text>
</comment>
<dbReference type="InterPro" id="IPR009060">
    <property type="entry name" value="UBA-like_sf"/>
</dbReference>
<keyword evidence="4" id="KW-1185">Reference proteome</keyword>
<name>A0AAV8Y6S0_9CUCU</name>
<dbReference type="InterPro" id="IPR052586">
    <property type="entry name" value="ASCC2"/>
</dbReference>
<feature type="compositionally biased region" description="Basic and acidic residues" evidence="1">
    <location>
        <begin position="643"/>
        <end position="653"/>
    </location>
</feature>
<accession>A0AAV8Y6S0</accession>
<dbReference type="InterPro" id="IPR003892">
    <property type="entry name" value="CUE"/>
</dbReference>
<organism evidence="3 4">
    <name type="scientific">Rhamnusium bicolor</name>
    <dbReference type="NCBI Taxonomy" id="1586634"/>
    <lineage>
        <taxon>Eukaryota</taxon>
        <taxon>Metazoa</taxon>
        <taxon>Ecdysozoa</taxon>
        <taxon>Arthropoda</taxon>
        <taxon>Hexapoda</taxon>
        <taxon>Insecta</taxon>
        <taxon>Pterygota</taxon>
        <taxon>Neoptera</taxon>
        <taxon>Endopterygota</taxon>
        <taxon>Coleoptera</taxon>
        <taxon>Polyphaga</taxon>
        <taxon>Cucujiformia</taxon>
        <taxon>Chrysomeloidea</taxon>
        <taxon>Cerambycidae</taxon>
        <taxon>Lepturinae</taxon>
        <taxon>Rhagiini</taxon>
        <taxon>Rhamnusium</taxon>
    </lineage>
</organism>
<evidence type="ECO:0000313" key="4">
    <source>
        <dbReference type="Proteomes" id="UP001162156"/>
    </source>
</evidence>
<dbReference type="SUPFAM" id="SSF46934">
    <property type="entry name" value="UBA-like"/>
    <property type="match status" value="1"/>
</dbReference>
<dbReference type="GO" id="GO:0043130">
    <property type="term" value="F:ubiquitin binding"/>
    <property type="evidence" value="ECO:0007669"/>
    <property type="project" value="InterPro"/>
</dbReference>
<dbReference type="Gene3D" id="1.10.8.10">
    <property type="entry name" value="DNA helicase RuvA subunit, C-terminal domain"/>
    <property type="match status" value="1"/>
</dbReference>
<dbReference type="SMART" id="SM00546">
    <property type="entry name" value="CUE"/>
    <property type="match status" value="1"/>
</dbReference>
<dbReference type="PROSITE" id="PS51140">
    <property type="entry name" value="CUE"/>
    <property type="match status" value="1"/>
</dbReference>
<feature type="compositionally biased region" description="Polar residues" evidence="1">
    <location>
        <begin position="620"/>
        <end position="629"/>
    </location>
</feature>
<feature type="region of interest" description="Disordered" evidence="1">
    <location>
        <begin position="591"/>
        <end position="716"/>
    </location>
</feature>
<protein>
    <recommendedName>
        <fullName evidence="2">CUE domain-containing protein</fullName>
    </recommendedName>
</protein>
<dbReference type="CDD" id="cd14364">
    <property type="entry name" value="CUE_ASCC2"/>
    <property type="match status" value="1"/>
</dbReference>
<proteinExistence type="predicted"/>
<evidence type="ECO:0000259" key="2">
    <source>
        <dbReference type="PROSITE" id="PS51140"/>
    </source>
</evidence>
<evidence type="ECO:0000256" key="1">
    <source>
        <dbReference type="SAM" id="MobiDB-lite"/>
    </source>
</evidence>
<feature type="compositionally biased region" description="Basic residues" evidence="1">
    <location>
        <begin position="193"/>
        <end position="207"/>
    </location>
</feature>
<gene>
    <name evidence="3" type="ORF">NQ314_008779</name>
</gene>
<feature type="region of interest" description="Disordered" evidence="1">
    <location>
        <begin position="183"/>
        <end position="209"/>
    </location>
</feature>
<dbReference type="AlphaFoldDB" id="A0AAV8Y6S0"/>
<dbReference type="GO" id="GO:0006355">
    <property type="term" value="P:regulation of DNA-templated transcription"/>
    <property type="evidence" value="ECO:0007669"/>
    <property type="project" value="TreeGrafter"/>
</dbReference>
<dbReference type="InterPro" id="IPR041800">
    <property type="entry name" value="ASCC2_CUE"/>
</dbReference>
<reference evidence="3" key="1">
    <citation type="journal article" date="2023" name="Insect Mol. Biol.">
        <title>Genome sequencing provides insights into the evolution of gene families encoding plant cell wall-degrading enzymes in longhorned beetles.</title>
        <authorList>
            <person name="Shin N.R."/>
            <person name="Okamura Y."/>
            <person name="Kirsch R."/>
            <person name="Pauchet Y."/>
        </authorList>
    </citation>
    <scope>NUCLEOTIDE SEQUENCE</scope>
    <source>
        <strain evidence="3">RBIC_L_NR</strain>
    </source>
</reference>
<dbReference type="Pfam" id="PF02845">
    <property type="entry name" value="CUE"/>
    <property type="match status" value="1"/>
</dbReference>
<dbReference type="EMBL" id="JANEYF010002419">
    <property type="protein sequence ID" value="KAJ8946796.1"/>
    <property type="molecule type" value="Genomic_DNA"/>
</dbReference>